<organism evidence="1 2">
    <name type="scientific">Glycomyces mayteni</name>
    <dbReference type="NCBI Taxonomy" id="543887"/>
    <lineage>
        <taxon>Bacteria</taxon>
        <taxon>Bacillati</taxon>
        <taxon>Actinomycetota</taxon>
        <taxon>Actinomycetes</taxon>
        <taxon>Glycomycetales</taxon>
        <taxon>Glycomycetaceae</taxon>
        <taxon>Glycomyces</taxon>
    </lineage>
</organism>
<dbReference type="SUPFAM" id="SSF82771">
    <property type="entry name" value="GIY-YIG endonuclease"/>
    <property type="match status" value="1"/>
</dbReference>
<dbReference type="RefSeq" id="WP_382349269.1">
    <property type="nucleotide sequence ID" value="NZ_JBHMBP010000002.1"/>
</dbReference>
<protein>
    <recommendedName>
        <fullName evidence="3">GIY-YIG domain-containing protein</fullName>
    </recommendedName>
</protein>
<dbReference type="InterPro" id="IPR035901">
    <property type="entry name" value="GIY-YIG_endonuc_sf"/>
</dbReference>
<proteinExistence type="predicted"/>
<evidence type="ECO:0000313" key="2">
    <source>
        <dbReference type="Proteomes" id="UP001596470"/>
    </source>
</evidence>
<gene>
    <name evidence="1" type="ORF">ACFQS3_10035</name>
</gene>
<name>A0ABW2D8H0_9ACTN</name>
<comment type="caution">
    <text evidence="1">The sequence shown here is derived from an EMBL/GenBank/DDBJ whole genome shotgun (WGS) entry which is preliminary data.</text>
</comment>
<evidence type="ECO:0000313" key="1">
    <source>
        <dbReference type="EMBL" id="MFC6957531.1"/>
    </source>
</evidence>
<dbReference type="Proteomes" id="UP001596470">
    <property type="component" value="Unassembled WGS sequence"/>
</dbReference>
<reference evidence="2" key="1">
    <citation type="journal article" date="2019" name="Int. J. Syst. Evol. Microbiol.">
        <title>The Global Catalogue of Microorganisms (GCM) 10K type strain sequencing project: providing services to taxonomists for standard genome sequencing and annotation.</title>
        <authorList>
            <consortium name="The Broad Institute Genomics Platform"/>
            <consortium name="The Broad Institute Genome Sequencing Center for Infectious Disease"/>
            <person name="Wu L."/>
            <person name="Ma J."/>
        </authorList>
    </citation>
    <scope>NUCLEOTIDE SEQUENCE [LARGE SCALE GENOMIC DNA]</scope>
    <source>
        <strain evidence="2">KACC 12634</strain>
    </source>
</reference>
<keyword evidence="2" id="KW-1185">Reference proteome</keyword>
<sequence>MSPNEYPQFPARRFAPIFEVPQWVALNASATATRLHALRHASLWFEASLTSRRIAEILGCSIDEVQRAHDELVALGAFAVTTTPSGASLTINSSPPSDFVGPWALDHVVDEFADEMCHLHSGDEVCERCFQEDTTSAIVPESFRSGRQTKRQYARRSSESQTQVLYRMFNARGELLYVGITGNLTSRLAAHEREKPWWSEVSQILTEHHDSRGQVEAAERAAVIREHPKYNRALPQGTGGRFERGAKRFKYKYTGDEDIVADGRFIYDTNSKGRSRLRIEGTQTVTINGKTITVENRHHRILENYSIYCCGGDLLITKIRTDQ</sequence>
<evidence type="ECO:0008006" key="3">
    <source>
        <dbReference type="Google" id="ProtNLM"/>
    </source>
</evidence>
<accession>A0ABW2D8H0</accession>
<dbReference type="EMBL" id="JBHSYS010000002">
    <property type="protein sequence ID" value="MFC6957531.1"/>
    <property type="molecule type" value="Genomic_DNA"/>
</dbReference>